<gene>
    <name evidence="1" type="ORF">K460DRAFT_273449</name>
</gene>
<proteinExistence type="predicted"/>
<comment type="caution">
    <text evidence="1">The sequence shown here is derived from an EMBL/GenBank/DDBJ whole genome shotgun (WGS) entry which is preliminary data.</text>
</comment>
<keyword evidence="2" id="KW-1185">Reference proteome</keyword>
<organism evidence="1 2">
    <name type="scientific">Cucurbitaria berberidis CBS 394.84</name>
    <dbReference type="NCBI Taxonomy" id="1168544"/>
    <lineage>
        <taxon>Eukaryota</taxon>
        <taxon>Fungi</taxon>
        <taxon>Dikarya</taxon>
        <taxon>Ascomycota</taxon>
        <taxon>Pezizomycotina</taxon>
        <taxon>Dothideomycetes</taxon>
        <taxon>Pleosporomycetidae</taxon>
        <taxon>Pleosporales</taxon>
        <taxon>Pleosporineae</taxon>
        <taxon>Cucurbitariaceae</taxon>
        <taxon>Cucurbitaria</taxon>
    </lineage>
</organism>
<reference evidence="1" key="1">
    <citation type="submission" date="2020-01" db="EMBL/GenBank/DDBJ databases">
        <authorList>
            <consortium name="DOE Joint Genome Institute"/>
            <person name="Haridas S."/>
            <person name="Albert R."/>
            <person name="Binder M."/>
            <person name="Bloem J."/>
            <person name="Labutti K."/>
            <person name="Salamov A."/>
            <person name="Andreopoulos B."/>
            <person name="Baker S.E."/>
            <person name="Barry K."/>
            <person name="Bills G."/>
            <person name="Bluhm B.H."/>
            <person name="Cannon C."/>
            <person name="Castanera R."/>
            <person name="Culley D.E."/>
            <person name="Daum C."/>
            <person name="Ezra D."/>
            <person name="Gonzalez J.B."/>
            <person name="Henrissat B."/>
            <person name="Kuo A."/>
            <person name="Liang C."/>
            <person name="Lipzen A."/>
            <person name="Lutzoni F."/>
            <person name="Magnuson J."/>
            <person name="Mondo S."/>
            <person name="Nolan M."/>
            <person name="Ohm R."/>
            <person name="Pangilinan J."/>
            <person name="Park H.-J."/>
            <person name="Ramirez L."/>
            <person name="Alfaro M."/>
            <person name="Sun H."/>
            <person name="Tritt A."/>
            <person name="Yoshinaga Y."/>
            <person name="Zwiers L.-H."/>
            <person name="Turgeon B.G."/>
            <person name="Goodwin S.B."/>
            <person name="Spatafora J.W."/>
            <person name="Crous P.W."/>
            <person name="Grigoriev I.V."/>
        </authorList>
    </citation>
    <scope>NUCLEOTIDE SEQUENCE</scope>
    <source>
        <strain evidence="1">CBS 394.84</strain>
    </source>
</reference>
<evidence type="ECO:0000313" key="1">
    <source>
        <dbReference type="EMBL" id="KAF1851268.1"/>
    </source>
</evidence>
<name>A0A9P4GRA3_9PLEO</name>
<evidence type="ECO:0000313" key="2">
    <source>
        <dbReference type="Proteomes" id="UP000800039"/>
    </source>
</evidence>
<dbReference type="Proteomes" id="UP000800039">
    <property type="component" value="Unassembled WGS sequence"/>
</dbReference>
<sequence length="89" mass="9751">MAEIPSEPPLKAFEGKLAIVTGHNMLVTVSGTVALSVVLVREGFIILCLDPNLEWAQDTVEMILAKFSRQKEISVKSDVTVAPDCRLLR</sequence>
<dbReference type="AlphaFoldDB" id="A0A9P4GRA3"/>
<protein>
    <submittedName>
        <fullName evidence="1">Uncharacterized protein</fullName>
    </submittedName>
</protein>
<dbReference type="RefSeq" id="XP_040793831.1">
    <property type="nucleotide sequence ID" value="XM_040927879.1"/>
</dbReference>
<dbReference type="EMBL" id="ML976614">
    <property type="protein sequence ID" value="KAF1851268.1"/>
    <property type="molecule type" value="Genomic_DNA"/>
</dbReference>
<dbReference type="GeneID" id="63845132"/>
<dbReference type="OrthoDB" id="1393670at2759"/>
<accession>A0A9P4GRA3</accession>